<protein>
    <submittedName>
        <fullName evidence="2">Uncharacterized protein</fullName>
    </submittedName>
</protein>
<proteinExistence type="predicted"/>
<accession>A0AAQ3NCW1</accession>
<evidence type="ECO:0000313" key="3">
    <source>
        <dbReference type="Proteomes" id="UP001374535"/>
    </source>
</evidence>
<dbReference type="AlphaFoldDB" id="A0AAQ3NCW1"/>
<dbReference type="EMBL" id="CP144695">
    <property type="protein sequence ID" value="WVZ07815.1"/>
    <property type="molecule type" value="Genomic_DNA"/>
</dbReference>
<evidence type="ECO:0000313" key="2">
    <source>
        <dbReference type="EMBL" id="WVZ07815.1"/>
    </source>
</evidence>
<dbReference type="Proteomes" id="UP001374535">
    <property type="component" value="Chromosome 6"/>
</dbReference>
<keyword evidence="3" id="KW-1185">Reference proteome</keyword>
<feature type="compositionally biased region" description="Basic residues" evidence="1">
    <location>
        <begin position="14"/>
        <end position="24"/>
    </location>
</feature>
<feature type="region of interest" description="Disordered" evidence="1">
    <location>
        <begin position="1"/>
        <end position="73"/>
    </location>
</feature>
<feature type="compositionally biased region" description="Basic and acidic residues" evidence="1">
    <location>
        <begin position="25"/>
        <end position="48"/>
    </location>
</feature>
<name>A0AAQ3NCW1_VIGMU</name>
<gene>
    <name evidence="2" type="ORF">V8G54_021161</name>
</gene>
<evidence type="ECO:0000256" key="1">
    <source>
        <dbReference type="SAM" id="MobiDB-lite"/>
    </source>
</evidence>
<organism evidence="2 3">
    <name type="scientific">Vigna mungo</name>
    <name type="common">Black gram</name>
    <name type="synonym">Phaseolus mungo</name>
    <dbReference type="NCBI Taxonomy" id="3915"/>
    <lineage>
        <taxon>Eukaryota</taxon>
        <taxon>Viridiplantae</taxon>
        <taxon>Streptophyta</taxon>
        <taxon>Embryophyta</taxon>
        <taxon>Tracheophyta</taxon>
        <taxon>Spermatophyta</taxon>
        <taxon>Magnoliopsida</taxon>
        <taxon>eudicotyledons</taxon>
        <taxon>Gunneridae</taxon>
        <taxon>Pentapetalae</taxon>
        <taxon>rosids</taxon>
        <taxon>fabids</taxon>
        <taxon>Fabales</taxon>
        <taxon>Fabaceae</taxon>
        <taxon>Papilionoideae</taxon>
        <taxon>50 kb inversion clade</taxon>
        <taxon>NPAAA clade</taxon>
        <taxon>indigoferoid/millettioid clade</taxon>
        <taxon>Phaseoleae</taxon>
        <taxon>Vigna</taxon>
    </lineage>
</organism>
<reference evidence="2 3" key="1">
    <citation type="journal article" date="2023" name="Life. Sci Alliance">
        <title>Evolutionary insights into 3D genome organization and epigenetic landscape of Vigna mungo.</title>
        <authorList>
            <person name="Junaid A."/>
            <person name="Singh B."/>
            <person name="Bhatia S."/>
        </authorList>
    </citation>
    <scope>NUCLEOTIDE SEQUENCE [LARGE SCALE GENOMIC DNA]</scope>
    <source>
        <strain evidence="2">Urdbean</strain>
    </source>
</reference>
<sequence length="119" mass="13638">MEDPAPPSEASNRPPRKRGRPPKHLPKEHDGDAMNRDRTTEQTYRESSPDDFDEARNKFKRNRASEGTSSIAHKPSDQTLIGYLCTATETLTQVLECHALNHWVHGSFHTHHFFCRICT</sequence>